<evidence type="ECO:0000313" key="3">
    <source>
        <dbReference type="EMBL" id="MCC9628647.1"/>
    </source>
</evidence>
<dbReference type="CDD" id="cd00383">
    <property type="entry name" value="trans_reg_C"/>
    <property type="match status" value="1"/>
</dbReference>
<dbReference type="Pfam" id="PF00486">
    <property type="entry name" value="Trans_reg_C"/>
    <property type="match status" value="1"/>
</dbReference>
<dbReference type="GO" id="GO:0006355">
    <property type="term" value="P:regulation of DNA-templated transcription"/>
    <property type="evidence" value="ECO:0007669"/>
    <property type="project" value="InterPro"/>
</dbReference>
<organism evidence="3 4">
    <name type="scientific">Blastopirellula sediminis</name>
    <dbReference type="NCBI Taxonomy" id="2894196"/>
    <lineage>
        <taxon>Bacteria</taxon>
        <taxon>Pseudomonadati</taxon>
        <taxon>Planctomycetota</taxon>
        <taxon>Planctomycetia</taxon>
        <taxon>Pirellulales</taxon>
        <taxon>Pirellulaceae</taxon>
        <taxon>Blastopirellula</taxon>
    </lineage>
</organism>
<dbReference type="InterPro" id="IPR001867">
    <property type="entry name" value="OmpR/PhoB-type_DNA-bd"/>
</dbReference>
<evidence type="ECO:0000259" key="2">
    <source>
        <dbReference type="Pfam" id="PF00486"/>
    </source>
</evidence>
<dbReference type="Gene3D" id="1.10.10.10">
    <property type="entry name" value="Winged helix-like DNA-binding domain superfamily/Winged helix DNA-binding domain"/>
    <property type="match status" value="1"/>
</dbReference>
<dbReference type="SUPFAM" id="SSF46894">
    <property type="entry name" value="C-terminal effector domain of the bipartite response regulators"/>
    <property type="match status" value="1"/>
</dbReference>
<dbReference type="EMBL" id="JAJKFT010000004">
    <property type="protein sequence ID" value="MCC9628647.1"/>
    <property type="molecule type" value="Genomic_DNA"/>
</dbReference>
<dbReference type="GO" id="GO:0003677">
    <property type="term" value="F:DNA binding"/>
    <property type="evidence" value="ECO:0007669"/>
    <property type="project" value="UniProtKB-KW"/>
</dbReference>
<protein>
    <submittedName>
        <fullName evidence="3">Winged helix-turn-helix domain-containing protein</fullName>
    </submittedName>
</protein>
<evidence type="ECO:0000256" key="1">
    <source>
        <dbReference type="ARBA" id="ARBA00023125"/>
    </source>
</evidence>
<sequence length="148" mass="16074">MLTASKKKAIQESLQQLSLAQSSAVTQIEAIIATLLATLDLEPSGIAPRPSTPLPNANAARFSVTWDGKECSLGNTRLFWLFHRLASSANQYVTHEELLESVWHGERSESTVRGAVKRLRDQLAAAGMMDLAKAVDGTVTGYYGLIFV</sequence>
<name>A0A9X1SG67_9BACT</name>
<dbReference type="Proteomes" id="UP001139103">
    <property type="component" value="Unassembled WGS sequence"/>
</dbReference>
<dbReference type="InterPro" id="IPR016032">
    <property type="entry name" value="Sig_transdc_resp-reg_C-effctor"/>
</dbReference>
<keyword evidence="4" id="KW-1185">Reference proteome</keyword>
<feature type="domain" description="OmpR/PhoB-type" evidence="2">
    <location>
        <begin position="76"/>
        <end position="127"/>
    </location>
</feature>
<proteinExistence type="predicted"/>
<gene>
    <name evidence="3" type="ORF">LOC68_09575</name>
</gene>
<dbReference type="RefSeq" id="WP_230218073.1">
    <property type="nucleotide sequence ID" value="NZ_JAJKFT010000004.1"/>
</dbReference>
<dbReference type="GO" id="GO:0000160">
    <property type="term" value="P:phosphorelay signal transduction system"/>
    <property type="evidence" value="ECO:0007669"/>
    <property type="project" value="InterPro"/>
</dbReference>
<comment type="caution">
    <text evidence="3">The sequence shown here is derived from an EMBL/GenBank/DDBJ whole genome shotgun (WGS) entry which is preliminary data.</text>
</comment>
<evidence type="ECO:0000313" key="4">
    <source>
        <dbReference type="Proteomes" id="UP001139103"/>
    </source>
</evidence>
<accession>A0A9X1SG67</accession>
<dbReference type="InterPro" id="IPR036388">
    <property type="entry name" value="WH-like_DNA-bd_sf"/>
</dbReference>
<dbReference type="AlphaFoldDB" id="A0A9X1SG67"/>
<keyword evidence="1" id="KW-0238">DNA-binding</keyword>
<reference evidence="3" key="1">
    <citation type="submission" date="2021-11" db="EMBL/GenBank/DDBJ databases">
        <title>Genome sequence.</title>
        <authorList>
            <person name="Sun Q."/>
        </authorList>
    </citation>
    <scope>NUCLEOTIDE SEQUENCE</scope>
    <source>
        <strain evidence="3">JC732</strain>
    </source>
</reference>